<gene>
    <name evidence="14" type="ORF">CQW29_01970</name>
</gene>
<dbReference type="PANTHER" id="PTHR30561">
    <property type="entry name" value="SMR FAMILY PROTON-DEPENDENT DRUG EFFLUX TRANSPORTER SUGE"/>
    <property type="match status" value="1"/>
</dbReference>
<keyword evidence="9 12" id="KW-1133">Transmembrane helix</keyword>
<evidence type="ECO:0000256" key="2">
    <source>
        <dbReference type="ARBA" id="ARBA00022448"/>
    </source>
</evidence>
<dbReference type="GO" id="GO:0022857">
    <property type="term" value="F:transmembrane transporter activity"/>
    <property type="evidence" value="ECO:0007669"/>
    <property type="project" value="InterPro"/>
</dbReference>
<evidence type="ECO:0000256" key="3">
    <source>
        <dbReference type="ARBA" id="ARBA00022475"/>
    </source>
</evidence>
<feature type="domain" description="EamA" evidence="13">
    <location>
        <begin position="48"/>
        <end position="115"/>
    </location>
</feature>
<keyword evidence="11 12" id="KW-0472">Membrane</keyword>
<dbReference type="InterPro" id="IPR037185">
    <property type="entry name" value="EmrE-like"/>
</dbReference>
<evidence type="ECO:0000313" key="14">
    <source>
        <dbReference type="EMBL" id="PRD17422.1"/>
    </source>
</evidence>
<dbReference type="RefSeq" id="WP_105591021.1">
    <property type="nucleotide sequence ID" value="NZ_PDET01000001.1"/>
</dbReference>
<evidence type="ECO:0000256" key="11">
    <source>
        <dbReference type="ARBA" id="ARBA00023136"/>
    </source>
</evidence>
<keyword evidence="5" id="KW-0997">Cell inner membrane</keyword>
<name>A0A2S9II10_9GAMM</name>
<dbReference type="EMBL" id="PDET01000001">
    <property type="protein sequence ID" value="PRD17422.1"/>
    <property type="molecule type" value="Genomic_DNA"/>
</dbReference>
<feature type="transmembrane region" description="Helical" evidence="12">
    <location>
        <begin position="100"/>
        <end position="117"/>
    </location>
</feature>
<dbReference type="GO" id="GO:0009245">
    <property type="term" value="P:lipid A biosynthetic process"/>
    <property type="evidence" value="ECO:0007669"/>
    <property type="project" value="UniProtKB-KW"/>
</dbReference>
<keyword evidence="15" id="KW-1185">Reference proteome</keyword>
<dbReference type="Gene3D" id="1.10.3730.20">
    <property type="match status" value="1"/>
</dbReference>
<dbReference type="GO" id="GO:0005886">
    <property type="term" value="C:plasma membrane"/>
    <property type="evidence" value="ECO:0007669"/>
    <property type="project" value="UniProtKB-SubCell"/>
</dbReference>
<keyword evidence="6" id="KW-0441">Lipid A biosynthesis</keyword>
<organism evidence="14 15">
    <name type="scientific">Pantoea coffeiphila</name>
    <dbReference type="NCBI Taxonomy" id="1465635"/>
    <lineage>
        <taxon>Bacteria</taxon>
        <taxon>Pseudomonadati</taxon>
        <taxon>Pseudomonadota</taxon>
        <taxon>Gammaproteobacteria</taxon>
        <taxon>Enterobacterales</taxon>
        <taxon>Erwiniaceae</taxon>
        <taxon>Pantoea</taxon>
    </lineage>
</organism>
<sequence length="118" mass="13369">MSQLTLILWLLNVLVDSLGQLSFKAAASGSVHYEGMQQWRYMLRRPWLWLGMACYILEFLLWLAFLTLVPLSVGMLLGSTSIVTIMLAGRIWFKESLTRWRVIGILLISLGVAIIGIN</sequence>
<dbReference type="Pfam" id="PF00892">
    <property type="entry name" value="EamA"/>
    <property type="match status" value="1"/>
</dbReference>
<proteinExistence type="predicted"/>
<evidence type="ECO:0000256" key="12">
    <source>
        <dbReference type="SAM" id="Phobius"/>
    </source>
</evidence>
<keyword evidence="4" id="KW-0444">Lipid biosynthesis</keyword>
<evidence type="ECO:0000259" key="13">
    <source>
        <dbReference type="Pfam" id="PF00892"/>
    </source>
</evidence>
<protein>
    <recommendedName>
        <fullName evidence="13">EamA domain-containing protein</fullName>
    </recommendedName>
</protein>
<keyword evidence="3" id="KW-1003">Cell membrane</keyword>
<feature type="transmembrane region" description="Helical" evidence="12">
    <location>
        <begin position="71"/>
        <end position="93"/>
    </location>
</feature>
<evidence type="ECO:0000256" key="4">
    <source>
        <dbReference type="ARBA" id="ARBA00022516"/>
    </source>
</evidence>
<reference evidence="14 15" key="1">
    <citation type="submission" date="2017-10" db="EMBL/GenBank/DDBJ databases">
        <title>Draft genome of two endophytic bacteria isolated from 'guarana' Paullinia cupana (Mart.) Ducke.</title>
        <authorList>
            <person name="Siqueira K.A."/>
            <person name="Liotti R.G."/>
            <person name="Mendes T.A."/>
            <person name="Soares M.A."/>
        </authorList>
    </citation>
    <scope>NUCLEOTIDE SEQUENCE [LARGE SCALE GENOMIC DNA]</scope>
    <source>
        <strain evidence="14 15">342</strain>
    </source>
</reference>
<keyword evidence="10" id="KW-0443">Lipid metabolism</keyword>
<accession>A0A2S9II10</accession>
<dbReference type="InterPro" id="IPR000390">
    <property type="entry name" value="Small_drug/metabolite_transptr"/>
</dbReference>
<keyword evidence="8" id="KW-0448">Lipopolysaccharide biosynthesis</keyword>
<evidence type="ECO:0000256" key="5">
    <source>
        <dbReference type="ARBA" id="ARBA00022519"/>
    </source>
</evidence>
<evidence type="ECO:0000256" key="8">
    <source>
        <dbReference type="ARBA" id="ARBA00022985"/>
    </source>
</evidence>
<comment type="subcellular location">
    <subcellularLocation>
        <location evidence="1">Cell membrane</location>
        <topology evidence="1">Multi-pass membrane protein</topology>
    </subcellularLocation>
</comment>
<evidence type="ECO:0000256" key="7">
    <source>
        <dbReference type="ARBA" id="ARBA00022692"/>
    </source>
</evidence>
<dbReference type="OrthoDB" id="8612348at2"/>
<dbReference type="Proteomes" id="UP000239181">
    <property type="component" value="Unassembled WGS sequence"/>
</dbReference>
<evidence type="ECO:0000256" key="10">
    <source>
        <dbReference type="ARBA" id="ARBA00023098"/>
    </source>
</evidence>
<comment type="caution">
    <text evidence="14">The sequence shown here is derived from an EMBL/GenBank/DDBJ whole genome shotgun (WGS) entry which is preliminary data.</text>
</comment>
<dbReference type="SUPFAM" id="SSF103481">
    <property type="entry name" value="Multidrug resistance efflux transporter EmrE"/>
    <property type="match status" value="1"/>
</dbReference>
<dbReference type="AlphaFoldDB" id="A0A2S9II10"/>
<evidence type="ECO:0000256" key="6">
    <source>
        <dbReference type="ARBA" id="ARBA00022556"/>
    </source>
</evidence>
<feature type="transmembrane region" description="Helical" evidence="12">
    <location>
        <begin position="47"/>
        <end position="65"/>
    </location>
</feature>
<dbReference type="InterPro" id="IPR000620">
    <property type="entry name" value="EamA_dom"/>
</dbReference>
<keyword evidence="2" id="KW-0813">Transport</keyword>
<keyword evidence="7 12" id="KW-0812">Transmembrane</keyword>
<dbReference type="GO" id="GO:0009103">
    <property type="term" value="P:lipopolysaccharide biosynthetic process"/>
    <property type="evidence" value="ECO:0007669"/>
    <property type="project" value="UniProtKB-KW"/>
</dbReference>
<evidence type="ECO:0000313" key="15">
    <source>
        <dbReference type="Proteomes" id="UP000239181"/>
    </source>
</evidence>
<evidence type="ECO:0000256" key="9">
    <source>
        <dbReference type="ARBA" id="ARBA00022989"/>
    </source>
</evidence>
<evidence type="ECO:0000256" key="1">
    <source>
        <dbReference type="ARBA" id="ARBA00004651"/>
    </source>
</evidence>
<dbReference type="PANTHER" id="PTHR30561:SF9">
    <property type="entry name" value="4-AMINO-4-DEOXY-L-ARABINOSE-PHOSPHOUNDECAPRENOL FLIPPASE SUBUNIT ARNF-RELATED"/>
    <property type="match status" value="1"/>
</dbReference>